<dbReference type="GeneID" id="28896148"/>
<dbReference type="InterPro" id="IPR059009">
    <property type="entry name" value="Znf_C2H2_17_1st"/>
</dbReference>
<dbReference type="RefSeq" id="XP_018189192.1">
    <property type="nucleotide sequence ID" value="XM_018331011.1"/>
</dbReference>
<dbReference type="InterPro" id="IPR051061">
    <property type="entry name" value="Zinc_finger_trans_reg"/>
</dbReference>
<dbReference type="Proteomes" id="UP000076632">
    <property type="component" value="Unassembled WGS sequence"/>
</dbReference>
<organism evidence="4 5">
    <name type="scientific">Xylona heveae (strain CBS 132557 / TC161)</name>
    <dbReference type="NCBI Taxonomy" id="1328760"/>
    <lineage>
        <taxon>Eukaryota</taxon>
        <taxon>Fungi</taxon>
        <taxon>Dikarya</taxon>
        <taxon>Ascomycota</taxon>
        <taxon>Pezizomycotina</taxon>
        <taxon>Xylonomycetes</taxon>
        <taxon>Xylonales</taxon>
        <taxon>Xylonaceae</taxon>
        <taxon>Xylona</taxon>
    </lineage>
</organism>
<accession>A0A161TCU4</accession>
<evidence type="ECO:0000313" key="5">
    <source>
        <dbReference type="Proteomes" id="UP000076632"/>
    </source>
</evidence>
<feature type="domain" description="C2H2-type" evidence="3">
    <location>
        <begin position="135"/>
        <end position="164"/>
    </location>
</feature>
<protein>
    <recommendedName>
        <fullName evidence="3">C2H2-type domain-containing protein</fullName>
    </recommendedName>
</protein>
<dbReference type="Gene3D" id="3.30.160.60">
    <property type="entry name" value="Classic Zinc Finger"/>
    <property type="match status" value="2"/>
</dbReference>
<gene>
    <name evidence="4" type="ORF">L228DRAFT_238176</name>
</gene>
<dbReference type="GO" id="GO:0006357">
    <property type="term" value="P:regulation of transcription by RNA polymerase II"/>
    <property type="evidence" value="ECO:0007669"/>
    <property type="project" value="TreeGrafter"/>
</dbReference>
<keyword evidence="1" id="KW-0175">Coiled coil</keyword>
<dbReference type="PANTHER" id="PTHR46179">
    <property type="entry name" value="ZINC FINGER PROTEIN"/>
    <property type="match status" value="1"/>
</dbReference>
<feature type="coiled-coil region" evidence="1">
    <location>
        <begin position="203"/>
        <end position="261"/>
    </location>
</feature>
<feature type="region of interest" description="Disordered" evidence="2">
    <location>
        <begin position="1"/>
        <end position="46"/>
    </location>
</feature>
<dbReference type="SMART" id="SM00355">
    <property type="entry name" value="ZnF_C2H2"/>
    <property type="match status" value="3"/>
</dbReference>
<evidence type="ECO:0000259" key="3">
    <source>
        <dbReference type="SMART" id="SM00355"/>
    </source>
</evidence>
<feature type="compositionally biased region" description="Low complexity" evidence="2">
    <location>
        <begin position="28"/>
        <end position="42"/>
    </location>
</feature>
<evidence type="ECO:0000313" key="4">
    <source>
        <dbReference type="EMBL" id="KZF23637.1"/>
    </source>
</evidence>
<name>A0A161TCU4_XYLHT</name>
<dbReference type="InParanoid" id="A0A161TCU4"/>
<dbReference type="Pfam" id="PF26176">
    <property type="entry name" value="zf_C2H2_17_2"/>
    <property type="match status" value="1"/>
</dbReference>
<dbReference type="STRING" id="1328760.A0A161TCU4"/>
<dbReference type="AlphaFoldDB" id="A0A161TCU4"/>
<evidence type="ECO:0000256" key="2">
    <source>
        <dbReference type="SAM" id="MobiDB-lite"/>
    </source>
</evidence>
<dbReference type="InterPro" id="IPR059095">
    <property type="entry name" value="Znf_C2H2_17_2nd"/>
</dbReference>
<keyword evidence="5" id="KW-1185">Reference proteome</keyword>
<dbReference type="Pfam" id="PF26177">
    <property type="entry name" value="zf_C2H2_17_1st"/>
    <property type="match status" value="1"/>
</dbReference>
<sequence>MLAPVGSPSSTSSHETGLEEYHYTRKVSSPNSLTSHSSPPLSDQLPSTLPMLRARLRDPPRDSHGRIYCCHRDCDPNPPVFKRRCEWNKHMDKHERPYRCLDPACAKLSGFTYSGGLLRHEREVHRKHGGPRDPLMCPFRDCKRSSGAGFSRKENLKEHLRRVHCTNPIARLEDDEQQLDLLKGELMIRKRKRAAIDRNDAYTDDILSQAAELREEVKRLKLEGAEKDERLRRLEYKAANSKEKDERLRLLEDAVAALERDRRPFQPLIPRSEQIV</sequence>
<proteinExistence type="predicted"/>
<feature type="domain" description="C2H2-type" evidence="3">
    <location>
        <begin position="98"/>
        <end position="125"/>
    </location>
</feature>
<dbReference type="PANTHER" id="PTHR46179:SF24">
    <property type="entry name" value="C2H2-TYPE DOMAIN-CONTAINING PROTEIN"/>
    <property type="match status" value="1"/>
</dbReference>
<reference evidence="4 5" key="1">
    <citation type="journal article" date="2016" name="Fungal Biol.">
        <title>The genome of Xylona heveae provides a window into fungal endophytism.</title>
        <authorList>
            <person name="Gazis R."/>
            <person name="Kuo A."/>
            <person name="Riley R."/>
            <person name="LaButti K."/>
            <person name="Lipzen A."/>
            <person name="Lin J."/>
            <person name="Amirebrahimi M."/>
            <person name="Hesse C.N."/>
            <person name="Spatafora J.W."/>
            <person name="Henrissat B."/>
            <person name="Hainaut M."/>
            <person name="Grigoriev I.V."/>
            <person name="Hibbett D.S."/>
        </authorList>
    </citation>
    <scope>NUCLEOTIDE SEQUENCE [LARGE SCALE GENOMIC DNA]</scope>
    <source>
        <strain evidence="4 5">TC161</strain>
    </source>
</reference>
<feature type="domain" description="C2H2-type" evidence="3">
    <location>
        <begin position="67"/>
        <end position="94"/>
    </location>
</feature>
<dbReference type="GO" id="GO:0005634">
    <property type="term" value="C:nucleus"/>
    <property type="evidence" value="ECO:0007669"/>
    <property type="project" value="TreeGrafter"/>
</dbReference>
<dbReference type="OMA" id="LMCPYTD"/>
<dbReference type="InterPro" id="IPR013087">
    <property type="entry name" value="Znf_C2H2_type"/>
</dbReference>
<dbReference type="OrthoDB" id="5305647at2759"/>
<dbReference type="EMBL" id="KV407457">
    <property type="protein sequence ID" value="KZF23637.1"/>
    <property type="molecule type" value="Genomic_DNA"/>
</dbReference>
<evidence type="ECO:0000256" key="1">
    <source>
        <dbReference type="SAM" id="Coils"/>
    </source>
</evidence>